<organism evidence="1 2">
    <name type="scientific">Sesamum angolense</name>
    <dbReference type="NCBI Taxonomy" id="2727404"/>
    <lineage>
        <taxon>Eukaryota</taxon>
        <taxon>Viridiplantae</taxon>
        <taxon>Streptophyta</taxon>
        <taxon>Embryophyta</taxon>
        <taxon>Tracheophyta</taxon>
        <taxon>Spermatophyta</taxon>
        <taxon>Magnoliopsida</taxon>
        <taxon>eudicotyledons</taxon>
        <taxon>Gunneridae</taxon>
        <taxon>Pentapetalae</taxon>
        <taxon>asterids</taxon>
        <taxon>lamiids</taxon>
        <taxon>Lamiales</taxon>
        <taxon>Pedaliaceae</taxon>
        <taxon>Sesamum</taxon>
    </lineage>
</organism>
<keyword evidence="2" id="KW-1185">Reference proteome</keyword>
<comment type="caution">
    <text evidence="1">The sequence shown here is derived from an EMBL/GenBank/DDBJ whole genome shotgun (WGS) entry which is preliminary data.</text>
</comment>
<sequence length="116" mass="14073">MLEHQRLNDLVYVHYNLRLQNRVKYSKRSYDPVDYESIDKAKFWIIEETPEGELNYDELEEMLEEEVPRNDKESSFDPLTDEINDIEPILEVDLDQFGRQSRSTYYSDNENEDDWD</sequence>
<dbReference type="AlphaFoldDB" id="A0AAE1WJG6"/>
<dbReference type="Proteomes" id="UP001289374">
    <property type="component" value="Unassembled WGS sequence"/>
</dbReference>
<reference evidence="1" key="2">
    <citation type="journal article" date="2024" name="Plant">
        <title>Genomic evolution and insights into agronomic trait innovations of Sesamum species.</title>
        <authorList>
            <person name="Miao H."/>
            <person name="Wang L."/>
            <person name="Qu L."/>
            <person name="Liu H."/>
            <person name="Sun Y."/>
            <person name="Le M."/>
            <person name="Wang Q."/>
            <person name="Wei S."/>
            <person name="Zheng Y."/>
            <person name="Lin W."/>
            <person name="Duan Y."/>
            <person name="Cao H."/>
            <person name="Xiong S."/>
            <person name="Wang X."/>
            <person name="Wei L."/>
            <person name="Li C."/>
            <person name="Ma Q."/>
            <person name="Ju M."/>
            <person name="Zhao R."/>
            <person name="Li G."/>
            <person name="Mu C."/>
            <person name="Tian Q."/>
            <person name="Mei H."/>
            <person name="Zhang T."/>
            <person name="Gao T."/>
            <person name="Zhang H."/>
        </authorList>
    </citation>
    <scope>NUCLEOTIDE SEQUENCE</scope>
    <source>
        <strain evidence="1">K16</strain>
    </source>
</reference>
<evidence type="ECO:0000313" key="1">
    <source>
        <dbReference type="EMBL" id="KAK4394351.1"/>
    </source>
</evidence>
<proteinExistence type="predicted"/>
<accession>A0AAE1WJG6</accession>
<protein>
    <submittedName>
        <fullName evidence="1">Uncharacterized protein</fullName>
    </submittedName>
</protein>
<name>A0AAE1WJG6_9LAMI</name>
<reference evidence="1" key="1">
    <citation type="submission" date="2020-06" db="EMBL/GenBank/DDBJ databases">
        <authorList>
            <person name="Li T."/>
            <person name="Hu X."/>
            <person name="Zhang T."/>
            <person name="Song X."/>
            <person name="Zhang H."/>
            <person name="Dai N."/>
            <person name="Sheng W."/>
            <person name="Hou X."/>
            <person name="Wei L."/>
        </authorList>
    </citation>
    <scope>NUCLEOTIDE SEQUENCE</scope>
    <source>
        <strain evidence="1">K16</strain>
        <tissue evidence="1">Leaf</tissue>
    </source>
</reference>
<gene>
    <name evidence="1" type="ORF">Sango_1905900</name>
</gene>
<evidence type="ECO:0000313" key="2">
    <source>
        <dbReference type="Proteomes" id="UP001289374"/>
    </source>
</evidence>
<dbReference type="EMBL" id="JACGWL010000010">
    <property type="protein sequence ID" value="KAK4394351.1"/>
    <property type="molecule type" value="Genomic_DNA"/>
</dbReference>